<dbReference type="EMBL" id="FMUX01000009">
    <property type="protein sequence ID" value="SCY44714.1"/>
    <property type="molecule type" value="Genomic_DNA"/>
</dbReference>
<evidence type="ECO:0000313" key="1">
    <source>
        <dbReference type="EMBL" id="SCY44714.1"/>
    </source>
</evidence>
<dbReference type="Proteomes" id="UP000198870">
    <property type="component" value="Unassembled WGS sequence"/>
</dbReference>
<dbReference type="RefSeq" id="WP_092211177.1">
    <property type="nucleotide sequence ID" value="NZ_FMUX01000009.1"/>
</dbReference>
<evidence type="ECO:0000313" key="2">
    <source>
        <dbReference type="Proteomes" id="UP000198870"/>
    </source>
</evidence>
<sequence length="330" mass="34188">MANDNAVIYYEASQTAVTMAALMDSGDHKFFESAGELWSNASGAEAVVRPDGVASGGAITPGAADQVAVAALTCYQGGALRIISAVEALDVARPTLANAKYSIVIDGSQAVTAIKGTESASAVSDVRGAEGGPPLIPVGQIEIGQIHITSADSGVYTASEIKQIVGVHMERFDFPTWTEKRMNVVNNVAGAAGVEFTAALPPIHTGGVSKTVYASYFEPDFAEVPDSSDFTPPETTHSTSSTQIYGKTLGAASSTLGQGSFTAYLKDGVTDALLSKKNENIFFKFKPDRLKTPYILCQGKLGVARSFPAGDNITAACTVSATEGAVEVTS</sequence>
<protein>
    <submittedName>
        <fullName evidence="1">Uncharacterized protein</fullName>
    </submittedName>
</protein>
<accession>A0A1G5FZX1</accession>
<dbReference type="OrthoDB" id="5412666at2"/>
<dbReference type="STRING" id="419481.SAMN05216233_109110"/>
<reference evidence="1 2" key="1">
    <citation type="submission" date="2016-10" db="EMBL/GenBank/DDBJ databases">
        <authorList>
            <person name="de Groot N.N."/>
        </authorList>
    </citation>
    <scope>NUCLEOTIDE SEQUENCE [LARGE SCALE GENOMIC DNA]</scope>
    <source>
        <strain evidence="1 2">AA1</strain>
    </source>
</reference>
<name>A0A1G5FZX1_9BACT</name>
<dbReference type="AlphaFoldDB" id="A0A1G5FZX1"/>
<proteinExistence type="predicted"/>
<gene>
    <name evidence="1" type="ORF">SAMN05216233_109110</name>
</gene>
<organism evidence="1 2">
    <name type="scientific">Desulfoluna spongiiphila</name>
    <dbReference type="NCBI Taxonomy" id="419481"/>
    <lineage>
        <taxon>Bacteria</taxon>
        <taxon>Pseudomonadati</taxon>
        <taxon>Thermodesulfobacteriota</taxon>
        <taxon>Desulfobacteria</taxon>
        <taxon>Desulfobacterales</taxon>
        <taxon>Desulfolunaceae</taxon>
        <taxon>Desulfoluna</taxon>
    </lineage>
</organism>
<keyword evidence="2" id="KW-1185">Reference proteome</keyword>